<dbReference type="EMBL" id="CP097899">
    <property type="protein sequence ID" value="URN93998.1"/>
    <property type="molecule type" value="Genomic_DNA"/>
</dbReference>
<feature type="transmembrane region" description="Helical" evidence="1">
    <location>
        <begin position="7"/>
        <end position="27"/>
    </location>
</feature>
<name>A0A9J6ZCT8_9BACL</name>
<proteinExistence type="predicted"/>
<accession>A0A9J6ZCT8</accession>
<feature type="transmembrane region" description="Helical" evidence="1">
    <location>
        <begin position="130"/>
        <end position="146"/>
    </location>
</feature>
<protein>
    <submittedName>
        <fullName evidence="3">VanZ family protein</fullName>
    </submittedName>
</protein>
<sequence length="151" mass="17003">MQHNRRILRLILWGLVIALLISIYLLSNQPASSSAKLSTTIAEHTIHIYEKLTGTDITINQWDHKLRKAAHFSIYSLLGIFIMTLCLISGVRKKWSILITIIGGIIYASMDELHQLFVDGRGASVRDVGIDSLGVILGITIILIVSRRWKR</sequence>
<feature type="transmembrane region" description="Helical" evidence="1">
    <location>
        <begin position="69"/>
        <end position="88"/>
    </location>
</feature>
<evidence type="ECO:0000313" key="3">
    <source>
        <dbReference type="EMBL" id="URN93998.1"/>
    </source>
</evidence>
<feature type="domain" description="VanZ-like" evidence="2">
    <location>
        <begin position="13"/>
        <end position="145"/>
    </location>
</feature>
<keyword evidence="1" id="KW-0812">Transmembrane</keyword>
<dbReference type="KEGG" id="plig:NAG76_19575"/>
<organism evidence="3 4">
    <name type="scientific">Candidatus Pristimantibacillus lignocellulolyticus</name>
    <dbReference type="NCBI Taxonomy" id="2994561"/>
    <lineage>
        <taxon>Bacteria</taxon>
        <taxon>Bacillati</taxon>
        <taxon>Bacillota</taxon>
        <taxon>Bacilli</taxon>
        <taxon>Bacillales</taxon>
        <taxon>Paenibacillaceae</taxon>
        <taxon>Candidatus Pristimantibacillus</taxon>
    </lineage>
</organism>
<feature type="transmembrane region" description="Helical" evidence="1">
    <location>
        <begin position="95"/>
        <end position="110"/>
    </location>
</feature>
<dbReference type="AlphaFoldDB" id="A0A9J6ZCT8"/>
<dbReference type="Proteomes" id="UP001056756">
    <property type="component" value="Chromosome"/>
</dbReference>
<keyword evidence="1" id="KW-1133">Transmembrane helix</keyword>
<reference evidence="3" key="1">
    <citation type="submission" date="2022-05" db="EMBL/GenBank/DDBJ databases">
        <title>Novel bacterial taxa in a minimal lignocellulolytic consortium and its capacity to transform plastics disclosed by genome-resolved metagenomics.</title>
        <authorList>
            <person name="Rodriguez C.A.D."/>
            <person name="Diaz-Garcia L."/>
            <person name="Herrera K."/>
            <person name="Tarazona N.A."/>
            <person name="Sproer C."/>
            <person name="Overmann J."/>
            <person name="Jimenez D.J."/>
        </authorList>
    </citation>
    <scope>NUCLEOTIDE SEQUENCE</scope>
    <source>
        <strain evidence="3">MAG5</strain>
    </source>
</reference>
<dbReference type="NCBIfam" id="NF037970">
    <property type="entry name" value="vanZ_1"/>
    <property type="match status" value="1"/>
</dbReference>
<evidence type="ECO:0000256" key="1">
    <source>
        <dbReference type="SAM" id="Phobius"/>
    </source>
</evidence>
<keyword evidence="1" id="KW-0472">Membrane</keyword>
<evidence type="ECO:0000313" key="4">
    <source>
        <dbReference type="Proteomes" id="UP001056756"/>
    </source>
</evidence>
<evidence type="ECO:0000259" key="2">
    <source>
        <dbReference type="Pfam" id="PF04892"/>
    </source>
</evidence>
<gene>
    <name evidence="3" type="ORF">NAG76_19575</name>
</gene>
<dbReference type="Pfam" id="PF04892">
    <property type="entry name" value="VanZ"/>
    <property type="match status" value="1"/>
</dbReference>
<dbReference type="InterPro" id="IPR006976">
    <property type="entry name" value="VanZ-like"/>
</dbReference>